<dbReference type="EMBL" id="JASBNA010000007">
    <property type="protein sequence ID" value="KAK7689794.1"/>
    <property type="molecule type" value="Genomic_DNA"/>
</dbReference>
<dbReference type="AlphaFoldDB" id="A0AAW0GER3"/>
<protein>
    <recommendedName>
        <fullName evidence="3">F-box domain-containing protein</fullName>
    </recommendedName>
</protein>
<dbReference type="Proteomes" id="UP001385951">
    <property type="component" value="Unassembled WGS sequence"/>
</dbReference>
<dbReference type="Gene3D" id="3.80.10.10">
    <property type="entry name" value="Ribonuclease Inhibitor"/>
    <property type="match status" value="1"/>
</dbReference>
<evidence type="ECO:0000313" key="2">
    <source>
        <dbReference type="Proteomes" id="UP001385951"/>
    </source>
</evidence>
<evidence type="ECO:0000313" key="1">
    <source>
        <dbReference type="EMBL" id="KAK7689794.1"/>
    </source>
</evidence>
<name>A0AAW0GER3_9APHY</name>
<reference evidence="1 2" key="1">
    <citation type="submission" date="2022-09" db="EMBL/GenBank/DDBJ databases">
        <authorList>
            <person name="Palmer J.M."/>
        </authorList>
    </citation>
    <scope>NUCLEOTIDE SEQUENCE [LARGE SCALE GENOMIC DNA]</scope>
    <source>
        <strain evidence="1 2">DSM 7382</strain>
    </source>
</reference>
<comment type="caution">
    <text evidence="1">The sequence shown here is derived from an EMBL/GenBank/DDBJ whole genome shotgun (WGS) entry which is preliminary data.</text>
</comment>
<keyword evidence="2" id="KW-1185">Reference proteome</keyword>
<gene>
    <name evidence="1" type="ORF">QCA50_006433</name>
</gene>
<proteinExistence type="predicted"/>
<dbReference type="SUPFAM" id="SSF52047">
    <property type="entry name" value="RNI-like"/>
    <property type="match status" value="1"/>
</dbReference>
<organism evidence="1 2">
    <name type="scientific">Cerrena zonata</name>
    <dbReference type="NCBI Taxonomy" id="2478898"/>
    <lineage>
        <taxon>Eukaryota</taxon>
        <taxon>Fungi</taxon>
        <taxon>Dikarya</taxon>
        <taxon>Basidiomycota</taxon>
        <taxon>Agaricomycotina</taxon>
        <taxon>Agaricomycetes</taxon>
        <taxon>Polyporales</taxon>
        <taxon>Cerrenaceae</taxon>
        <taxon>Cerrena</taxon>
    </lineage>
</organism>
<sequence>MNPVLPQELSNIIVDHLDDRPTLTSCALVNKAWLHHARFHIFFRVVARYNMHKPELIRRSESEYGFLTDIISLGEDITNLVREVHLTASLIYPAAPLFESLVATLLRSFPKLTSLVLEQVEFKFTEPTISFDPPPLPNSLRRLTLHKCSSTPDQLITLLESIPYLEDLRLLDHHLHKKGHTTPATQVASTISRHSLTSLCLDGMAWPRFFIGGLEPSPSRLKNFNVTIYALAFWGLADEFIYSSAGSIHHLHFIIEHLPPDDPCDFIITQSVRSISLRIFASICTWSMANPLPFFDWKRRALSQFGLVLRILRRLPSTFVTHFEVQIVYSDSDPADLLADFQWHTFDMTLKGLVKLEGITFSGSITRTDSNSTNDLEHSIRVPLPDQWKAFLRAKLPLSSRILGFK</sequence>
<accession>A0AAW0GER3</accession>
<evidence type="ECO:0008006" key="3">
    <source>
        <dbReference type="Google" id="ProtNLM"/>
    </source>
</evidence>
<dbReference type="InterPro" id="IPR032675">
    <property type="entry name" value="LRR_dom_sf"/>
</dbReference>